<dbReference type="CDD" id="cd09272">
    <property type="entry name" value="RNase_HI_RT_Ty1"/>
    <property type="match status" value="2"/>
</dbReference>
<proteinExistence type="predicted"/>
<dbReference type="Proteomes" id="UP000325315">
    <property type="component" value="Unassembled WGS sequence"/>
</dbReference>
<evidence type="ECO:0000313" key="1">
    <source>
        <dbReference type="EMBL" id="KAA3469940.1"/>
    </source>
</evidence>
<dbReference type="PANTHER" id="PTHR11439">
    <property type="entry name" value="GAG-POL-RELATED RETROTRANSPOSON"/>
    <property type="match status" value="1"/>
</dbReference>
<gene>
    <name evidence="1" type="ORF">EPI10_015687</name>
</gene>
<accession>A0A5B6VL10</accession>
<protein>
    <submittedName>
        <fullName evidence="1">Copia protein</fullName>
    </submittedName>
</protein>
<dbReference type="EMBL" id="SMMG02000006">
    <property type="protein sequence ID" value="KAA3469940.1"/>
    <property type="molecule type" value="Genomic_DNA"/>
</dbReference>
<dbReference type="PANTHER" id="PTHR11439:SF470">
    <property type="entry name" value="CYSTEINE-RICH RLK (RECEPTOR-LIKE PROTEIN KINASE) 8"/>
    <property type="match status" value="1"/>
</dbReference>
<dbReference type="AlphaFoldDB" id="A0A5B6VL10"/>
<organism evidence="1 2">
    <name type="scientific">Gossypium australe</name>
    <dbReference type="NCBI Taxonomy" id="47621"/>
    <lineage>
        <taxon>Eukaryota</taxon>
        <taxon>Viridiplantae</taxon>
        <taxon>Streptophyta</taxon>
        <taxon>Embryophyta</taxon>
        <taxon>Tracheophyta</taxon>
        <taxon>Spermatophyta</taxon>
        <taxon>Magnoliopsida</taxon>
        <taxon>eudicotyledons</taxon>
        <taxon>Gunneridae</taxon>
        <taxon>Pentapetalae</taxon>
        <taxon>rosids</taxon>
        <taxon>malvids</taxon>
        <taxon>Malvales</taxon>
        <taxon>Malvaceae</taxon>
        <taxon>Malvoideae</taxon>
        <taxon>Gossypium</taxon>
    </lineage>
</organism>
<sequence>MILESHMHIVFSHQEKVFVSRNMIEAFTEADWVGSLDDRRPTSGSKKQSVLARLSAEAEYRAMTQGVCELLWLQRLLEELKLSKESKLSLYCDNKVAINISHNSMVELRKGTKLVGCRWVFTIKYRSNGSIKRFKARLVMEYKQTYGIDYMEMFAPSLQQFDVKNVFFYDDLEEEIYMEVPWGFNLQDEKYHILNKEYSFHNKNTFMICSRRWEAYTDANYAGSSIDSRSTFGYCNLLSGNLVTWRSKKQNVITRSGTESELRNMALGRKKPMKLYCDNKSAISIAHNPMQHDKTKHIEVDRHFIKEKLDSELICTPFVSSKNYLANMLPKGLPSNMFQELVGKLGMEDIQLPTGGGVSE</sequence>
<name>A0A5B6VL10_9ROSI</name>
<reference evidence="2" key="1">
    <citation type="journal article" date="2019" name="Plant Biotechnol. J.">
        <title>Genome sequencing of the Australian wild diploid species Gossypium australe highlights disease resistance and delayed gland morphogenesis.</title>
        <authorList>
            <person name="Cai Y."/>
            <person name="Cai X."/>
            <person name="Wang Q."/>
            <person name="Wang P."/>
            <person name="Zhang Y."/>
            <person name="Cai C."/>
            <person name="Xu Y."/>
            <person name="Wang K."/>
            <person name="Zhou Z."/>
            <person name="Wang C."/>
            <person name="Geng S."/>
            <person name="Li B."/>
            <person name="Dong Q."/>
            <person name="Hou Y."/>
            <person name="Wang H."/>
            <person name="Ai P."/>
            <person name="Liu Z."/>
            <person name="Yi F."/>
            <person name="Sun M."/>
            <person name="An G."/>
            <person name="Cheng J."/>
            <person name="Zhang Y."/>
            <person name="Shi Q."/>
            <person name="Xie Y."/>
            <person name="Shi X."/>
            <person name="Chang Y."/>
            <person name="Huang F."/>
            <person name="Chen Y."/>
            <person name="Hong S."/>
            <person name="Mi L."/>
            <person name="Sun Q."/>
            <person name="Zhang L."/>
            <person name="Zhou B."/>
            <person name="Peng R."/>
            <person name="Zhang X."/>
            <person name="Liu F."/>
        </authorList>
    </citation>
    <scope>NUCLEOTIDE SEQUENCE [LARGE SCALE GENOMIC DNA]</scope>
    <source>
        <strain evidence="2">cv. PA1801</strain>
    </source>
</reference>
<dbReference type="OrthoDB" id="986022at2759"/>
<keyword evidence="2" id="KW-1185">Reference proteome</keyword>
<comment type="caution">
    <text evidence="1">The sequence shown here is derived from an EMBL/GenBank/DDBJ whole genome shotgun (WGS) entry which is preliminary data.</text>
</comment>
<evidence type="ECO:0000313" key="2">
    <source>
        <dbReference type="Proteomes" id="UP000325315"/>
    </source>
</evidence>